<keyword evidence="3" id="KW-1185">Reference proteome</keyword>
<gene>
    <name evidence="2" type="ORF">SAMN04488540_11471</name>
</gene>
<dbReference type="PANTHER" id="PTHR43640">
    <property type="entry name" value="OS07G0260300 PROTEIN"/>
    <property type="match status" value="1"/>
</dbReference>
<evidence type="ECO:0000259" key="1">
    <source>
        <dbReference type="PROSITE" id="PS51352"/>
    </source>
</evidence>
<reference evidence="3" key="1">
    <citation type="submission" date="2016-10" db="EMBL/GenBank/DDBJ databases">
        <authorList>
            <person name="Varghese N."/>
            <person name="Submissions S."/>
        </authorList>
    </citation>
    <scope>NUCLEOTIDE SEQUENCE [LARGE SCALE GENOMIC DNA]</scope>
    <source>
        <strain evidence="3">DSM 23317</strain>
    </source>
</reference>
<feature type="domain" description="Thioredoxin" evidence="1">
    <location>
        <begin position="8"/>
        <end position="162"/>
    </location>
</feature>
<dbReference type="SUPFAM" id="SSF52833">
    <property type="entry name" value="Thioredoxin-like"/>
    <property type="match status" value="1"/>
</dbReference>
<evidence type="ECO:0000313" key="2">
    <source>
        <dbReference type="EMBL" id="SDJ84914.1"/>
    </source>
</evidence>
<dbReference type="PROSITE" id="PS51352">
    <property type="entry name" value="THIOREDOXIN_2"/>
    <property type="match status" value="1"/>
</dbReference>
<dbReference type="Gene3D" id="3.40.30.10">
    <property type="entry name" value="Glutaredoxin"/>
    <property type="match status" value="1"/>
</dbReference>
<dbReference type="Pfam" id="PF00578">
    <property type="entry name" value="AhpC-TSA"/>
    <property type="match status" value="1"/>
</dbReference>
<proteinExistence type="predicted"/>
<dbReference type="InterPro" id="IPR036249">
    <property type="entry name" value="Thioredoxin-like_sf"/>
</dbReference>
<evidence type="ECO:0000313" key="3">
    <source>
        <dbReference type="Proteomes" id="UP000199527"/>
    </source>
</evidence>
<organism evidence="2 3">
    <name type="scientific">Ferrimonas sediminum</name>
    <dbReference type="NCBI Taxonomy" id="718193"/>
    <lineage>
        <taxon>Bacteria</taxon>
        <taxon>Pseudomonadati</taxon>
        <taxon>Pseudomonadota</taxon>
        <taxon>Gammaproteobacteria</taxon>
        <taxon>Alteromonadales</taxon>
        <taxon>Ferrimonadaceae</taxon>
        <taxon>Ferrimonas</taxon>
    </lineage>
</organism>
<dbReference type="OrthoDB" id="9809746at2"/>
<dbReference type="CDD" id="cd02969">
    <property type="entry name" value="PRX_like1"/>
    <property type="match status" value="1"/>
</dbReference>
<dbReference type="EMBL" id="FNEM01000014">
    <property type="protein sequence ID" value="SDJ84914.1"/>
    <property type="molecule type" value="Genomic_DNA"/>
</dbReference>
<dbReference type="GO" id="GO:0016491">
    <property type="term" value="F:oxidoreductase activity"/>
    <property type="evidence" value="ECO:0007669"/>
    <property type="project" value="InterPro"/>
</dbReference>
<name>A0A1G8X389_9GAMM</name>
<dbReference type="InterPro" id="IPR000866">
    <property type="entry name" value="AhpC/TSA"/>
</dbReference>
<dbReference type="InterPro" id="IPR013766">
    <property type="entry name" value="Thioredoxin_domain"/>
</dbReference>
<dbReference type="Proteomes" id="UP000199527">
    <property type="component" value="Unassembled WGS sequence"/>
</dbReference>
<sequence length="182" mass="20532">MLLDTPVCNFGWPAPDFTLSDPHGIPFTLSEHLGDKGLLVMFICNHCPYVQRIIDRLARDCRQLMAEGVNVVAVMSNDYRDYPADAPDNMVAFARQHNLPFLYLVDEDQRVGRAFGAVCTPDFFGFNAKGELQYRGRLDDARMDDPTQRTPELLNAMRQIAGTGKGPRIQHPSMGCSIKWRD</sequence>
<accession>A0A1G8X389</accession>
<dbReference type="GO" id="GO:0016209">
    <property type="term" value="F:antioxidant activity"/>
    <property type="evidence" value="ECO:0007669"/>
    <property type="project" value="InterPro"/>
</dbReference>
<dbReference type="PANTHER" id="PTHR43640:SF1">
    <property type="entry name" value="THIOREDOXIN-DEPENDENT PEROXIREDOXIN"/>
    <property type="match status" value="1"/>
</dbReference>
<dbReference type="RefSeq" id="WP_090366790.1">
    <property type="nucleotide sequence ID" value="NZ_FNEM01000014.1"/>
</dbReference>
<protein>
    <submittedName>
        <fullName evidence="2">AhpC/TSA family protein</fullName>
    </submittedName>
</protein>
<dbReference type="InterPro" id="IPR047262">
    <property type="entry name" value="PRX-like1"/>
</dbReference>
<dbReference type="AlphaFoldDB" id="A0A1G8X389"/>